<gene>
    <name evidence="1" type="ORF">DP108_06410</name>
</gene>
<name>A0A5N5UJ83_9EURY</name>
<evidence type="ECO:0000313" key="1">
    <source>
        <dbReference type="EMBL" id="KAB7518795.1"/>
    </source>
</evidence>
<dbReference type="EMBL" id="QMDY01000003">
    <property type="protein sequence ID" value="KAB7518795.1"/>
    <property type="molecule type" value="Genomic_DNA"/>
</dbReference>
<comment type="caution">
    <text evidence="1">The sequence shown here is derived from an EMBL/GenBank/DDBJ whole genome shotgun (WGS) entry which is preliminary data.</text>
</comment>
<keyword evidence="1" id="KW-0547">Nucleotide-binding</keyword>
<dbReference type="GO" id="GO:0005524">
    <property type="term" value="F:ATP binding"/>
    <property type="evidence" value="ECO:0007669"/>
    <property type="project" value="UniProtKB-KW"/>
</dbReference>
<organism evidence="1 2">
    <name type="scientific">Halosegnis rubeus</name>
    <dbReference type="NCBI Taxonomy" id="2212850"/>
    <lineage>
        <taxon>Archaea</taxon>
        <taxon>Methanobacteriati</taxon>
        <taxon>Methanobacteriota</taxon>
        <taxon>Stenosarchaea group</taxon>
        <taxon>Halobacteria</taxon>
        <taxon>Halobacteriales</taxon>
        <taxon>Natronomonadaceae</taxon>
        <taxon>Halosegnis</taxon>
    </lineage>
</organism>
<dbReference type="Proteomes" id="UP000326207">
    <property type="component" value="Unassembled WGS sequence"/>
</dbReference>
<protein>
    <submittedName>
        <fullName evidence="1">ATP-binding protein</fullName>
    </submittedName>
</protein>
<dbReference type="AlphaFoldDB" id="A0A5N5UJ83"/>
<keyword evidence="1" id="KW-0067">ATP-binding</keyword>
<evidence type="ECO:0000313" key="2">
    <source>
        <dbReference type="Proteomes" id="UP000326207"/>
    </source>
</evidence>
<sequence length="354" mass="39314">MSTDGIAGGKASFEQHITETESWNVLMDGVSGPGKGGRGGRMSTDGIAGGKASFEQHITKTEFWNELMDDVFGARKGGAIIFVDAENARKGVAKTSGAVALARLIARAFRYDIQKDDMTLSGSHYLQRYQEHPGHDQPSVLVLDEFVGAGSGDGRRAMSNQNVDFGKAWQLLRTKRVVTLATLPDWNEADTRLQKYADYRVWCREKPIGYFQPYKVTVPFNASGSGGKTQTNGLSYDGVSDRIRFPNMDAEGDPYYHHLSEKKDELIHSSTWDADTLGEDGEGAGEAASADDIQRRELVKVAIRLYKPWDKDTTRSYEEVADAIAEKSDTWVGNRVREWKNGEHRELVPNPQEE</sequence>
<proteinExistence type="predicted"/>
<accession>A0A5N5UJ83</accession>
<reference evidence="1 2" key="1">
    <citation type="submission" date="2019-10" db="EMBL/GenBank/DDBJ databases">
        <title>Unraveling microbial dark matter from salterns through culturing: the case of the genus Halosegnis.</title>
        <authorList>
            <person name="Duran-Viseras A."/>
            <person name="Andrei A.-S."/>
            <person name="Vera-Gargallo B."/>
            <person name="Ghai R."/>
            <person name="Sanchez-Porro C."/>
            <person name="Ventosa A."/>
        </authorList>
    </citation>
    <scope>NUCLEOTIDE SEQUENCE [LARGE SCALE GENOMIC DNA]</scope>
    <source>
        <strain evidence="1 2">F19-13</strain>
    </source>
</reference>
<dbReference type="RefSeq" id="WP_152156175.1">
    <property type="nucleotide sequence ID" value="NZ_QMDY01000003.1"/>
</dbReference>